<proteinExistence type="predicted"/>
<reference evidence="1" key="2">
    <citation type="submission" date="2021-05" db="EMBL/GenBank/DDBJ databases">
        <title>Protein family content uncovers lineage relationships and bacterial pathway maintenance mechanisms in DPANN archaea.</title>
        <authorList>
            <person name="Castelle C.J."/>
            <person name="Meheust R."/>
            <person name="Jaffe A.L."/>
            <person name="Seitz K."/>
            <person name="Gong X."/>
            <person name="Baker B.J."/>
            <person name="Banfield J.F."/>
        </authorList>
    </citation>
    <scope>NUCLEOTIDE SEQUENCE</scope>
    <source>
        <strain evidence="1">RIFCSPLOWO2_01_FULL_43_13</strain>
    </source>
</reference>
<name>A0A8T4KWX0_9ARCH</name>
<evidence type="ECO:0000313" key="1">
    <source>
        <dbReference type="EMBL" id="MBS3058082.1"/>
    </source>
</evidence>
<dbReference type="Proteomes" id="UP000680185">
    <property type="component" value="Unassembled WGS sequence"/>
</dbReference>
<dbReference type="EMBL" id="JAGVWB010000010">
    <property type="protein sequence ID" value="MBS3058082.1"/>
    <property type="molecule type" value="Genomic_DNA"/>
</dbReference>
<protein>
    <submittedName>
        <fullName evidence="1">Uncharacterized protein</fullName>
    </submittedName>
</protein>
<dbReference type="AlphaFoldDB" id="A0A8T4KWX0"/>
<gene>
    <name evidence="1" type="ORF">J4478_01645</name>
</gene>
<accession>A0A8T4KWX0</accession>
<sequence length="76" mass="8997">MSEEFRMDWIEFASRHPGSPFAPKMRHQNIRGKEIVSRVEEEFGTLARWVLETQEKIEQQTRLKVEKINALVAAER</sequence>
<organism evidence="1 2">
    <name type="scientific">Candidatus Iainarchaeum sp</name>
    <dbReference type="NCBI Taxonomy" id="3101447"/>
    <lineage>
        <taxon>Archaea</taxon>
        <taxon>Candidatus Iainarchaeota</taxon>
        <taxon>Candidatus Iainarchaeia</taxon>
        <taxon>Candidatus Iainarchaeales</taxon>
        <taxon>Candidatus Iainarchaeaceae</taxon>
        <taxon>Candidatus Iainarchaeum</taxon>
    </lineage>
</organism>
<comment type="caution">
    <text evidence="1">The sequence shown here is derived from an EMBL/GenBank/DDBJ whole genome shotgun (WGS) entry which is preliminary data.</text>
</comment>
<reference evidence="1" key="1">
    <citation type="submission" date="2021-03" db="EMBL/GenBank/DDBJ databases">
        <authorList>
            <person name="Jaffe A."/>
        </authorList>
    </citation>
    <scope>NUCLEOTIDE SEQUENCE</scope>
    <source>
        <strain evidence="1">RIFCSPLOWO2_01_FULL_43_13</strain>
    </source>
</reference>
<evidence type="ECO:0000313" key="2">
    <source>
        <dbReference type="Proteomes" id="UP000680185"/>
    </source>
</evidence>